<name>A0ABD5XXT6_9EURY</name>
<dbReference type="Pfam" id="PF23444">
    <property type="entry name" value="DUF7127"/>
    <property type="match status" value="1"/>
</dbReference>
<organism evidence="2 3">
    <name type="scientific">Halobaculum litoreum</name>
    <dbReference type="NCBI Taxonomy" id="3031998"/>
    <lineage>
        <taxon>Archaea</taxon>
        <taxon>Methanobacteriati</taxon>
        <taxon>Methanobacteriota</taxon>
        <taxon>Stenosarchaea group</taxon>
        <taxon>Halobacteria</taxon>
        <taxon>Halobacteriales</taxon>
        <taxon>Haloferacaceae</taxon>
        <taxon>Halobaculum</taxon>
    </lineage>
</organism>
<accession>A0ABD5XXT6</accession>
<gene>
    <name evidence="2" type="ORF">ACFQRB_10855</name>
</gene>
<proteinExistence type="predicted"/>
<feature type="compositionally biased region" description="Basic and acidic residues" evidence="1">
    <location>
        <begin position="79"/>
        <end position="99"/>
    </location>
</feature>
<comment type="caution">
    <text evidence="2">The sequence shown here is derived from an EMBL/GenBank/DDBJ whole genome shotgun (WGS) entry which is preliminary data.</text>
</comment>
<feature type="region of interest" description="Disordered" evidence="1">
    <location>
        <begin position="57"/>
        <end position="113"/>
    </location>
</feature>
<evidence type="ECO:0000313" key="2">
    <source>
        <dbReference type="EMBL" id="MFC7136854.1"/>
    </source>
</evidence>
<dbReference type="InterPro" id="IPR055551">
    <property type="entry name" value="DUF7127"/>
</dbReference>
<sequence length="113" mass="12991">MTQRHTTDRRERFVRRYDYPDGTVVAADLNAADDDVHVDTVDGSAIVVVDREGGEEEFEFGFPARPQALTSRTAYSRSTSHETHRQTPETEGRRPTPRRDRPRRRRGARPVGR</sequence>
<evidence type="ECO:0000256" key="1">
    <source>
        <dbReference type="SAM" id="MobiDB-lite"/>
    </source>
</evidence>
<feature type="compositionally biased region" description="Basic residues" evidence="1">
    <location>
        <begin position="100"/>
        <end position="113"/>
    </location>
</feature>
<dbReference type="AlphaFoldDB" id="A0ABD5XXT6"/>
<dbReference type="Proteomes" id="UP001596368">
    <property type="component" value="Unassembled WGS sequence"/>
</dbReference>
<keyword evidence="3" id="KW-1185">Reference proteome</keyword>
<protein>
    <submittedName>
        <fullName evidence="2">Uncharacterized protein</fullName>
    </submittedName>
</protein>
<dbReference type="EMBL" id="JBHSZG010000001">
    <property type="protein sequence ID" value="MFC7136854.1"/>
    <property type="molecule type" value="Genomic_DNA"/>
</dbReference>
<reference evidence="2 3" key="1">
    <citation type="journal article" date="2019" name="Int. J. Syst. Evol. Microbiol.">
        <title>The Global Catalogue of Microorganisms (GCM) 10K type strain sequencing project: providing services to taxonomists for standard genome sequencing and annotation.</title>
        <authorList>
            <consortium name="The Broad Institute Genomics Platform"/>
            <consortium name="The Broad Institute Genome Sequencing Center for Infectious Disease"/>
            <person name="Wu L."/>
            <person name="Ma J."/>
        </authorList>
    </citation>
    <scope>NUCLEOTIDE SEQUENCE [LARGE SCALE GENOMIC DNA]</scope>
    <source>
        <strain evidence="2 3">DT92</strain>
    </source>
</reference>
<feature type="compositionally biased region" description="Polar residues" evidence="1">
    <location>
        <begin position="68"/>
        <end position="78"/>
    </location>
</feature>
<evidence type="ECO:0000313" key="3">
    <source>
        <dbReference type="Proteomes" id="UP001596368"/>
    </source>
</evidence>